<dbReference type="Proteomes" id="UP000001312">
    <property type="component" value="Unassembled WGS sequence"/>
</dbReference>
<dbReference type="EMBL" id="CH476627">
    <property type="protein sequence ID" value="EDO03716.1"/>
    <property type="molecule type" value="Genomic_DNA"/>
</dbReference>
<protein>
    <submittedName>
        <fullName evidence="1">Uncharacterized protein</fullName>
    </submittedName>
</protein>
<evidence type="ECO:0000313" key="1">
    <source>
        <dbReference type="EMBL" id="EDO03716.1"/>
    </source>
</evidence>
<evidence type="ECO:0000313" key="2">
    <source>
        <dbReference type="Proteomes" id="UP000001312"/>
    </source>
</evidence>
<dbReference type="GeneID" id="5489351"/>
<dbReference type="KEGG" id="ssl:SS1G_06197"/>
<dbReference type="RefSeq" id="XP_001593275.1">
    <property type="nucleotide sequence ID" value="XM_001593225.1"/>
</dbReference>
<accession>A7ELK0</accession>
<name>A7ELK0_SCLS1</name>
<gene>
    <name evidence="1" type="ORF">SS1G_06197</name>
</gene>
<reference evidence="2" key="1">
    <citation type="journal article" date="2011" name="PLoS Genet.">
        <title>Genomic analysis of the necrotrophic fungal pathogens Sclerotinia sclerotiorum and Botrytis cinerea.</title>
        <authorList>
            <person name="Amselem J."/>
            <person name="Cuomo C.A."/>
            <person name="van Kan J.A."/>
            <person name="Viaud M."/>
            <person name="Benito E.P."/>
            <person name="Couloux A."/>
            <person name="Coutinho P.M."/>
            <person name="de Vries R.P."/>
            <person name="Dyer P.S."/>
            <person name="Fillinger S."/>
            <person name="Fournier E."/>
            <person name="Gout L."/>
            <person name="Hahn M."/>
            <person name="Kohn L."/>
            <person name="Lapalu N."/>
            <person name="Plummer K.M."/>
            <person name="Pradier J.M."/>
            <person name="Quevillon E."/>
            <person name="Sharon A."/>
            <person name="Simon A."/>
            <person name="ten Have A."/>
            <person name="Tudzynski B."/>
            <person name="Tudzynski P."/>
            <person name="Wincker P."/>
            <person name="Andrew M."/>
            <person name="Anthouard V."/>
            <person name="Beever R.E."/>
            <person name="Beffa R."/>
            <person name="Benoit I."/>
            <person name="Bouzid O."/>
            <person name="Brault B."/>
            <person name="Chen Z."/>
            <person name="Choquer M."/>
            <person name="Collemare J."/>
            <person name="Cotton P."/>
            <person name="Danchin E.G."/>
            <person name="Da Silva C."/>
            <person name="Gautier A."/>
            <person name="Giraud C."/>
            <person name="Giraud T."/>
            <person name="Gonzalez C."/>
            <person name="Grossetete S."/>
            <person name="Guldener U."/>
            <person name="Henrissat B."/>
            <person name="Howlett B.J."/>
            <person name="Kodira C."/>
            <person name="Kretschmer M."/>
            <person name="Lappartient A."/>
            <person name="Leroch M."/>
            <person name="Levis C."/>
            <person name="Mauceli E."/>
            <person name="Neuveglise C."/>
            <person name="Oeser B."/>
            <person name="Pearson M."/>
            <person name="Poulain J."/>
            <person name="Poussereau N."/>
            <person name="Quesneville H."/>
            <person name="Rascle C."/>
            <person name="Schumacher J."/>
            <person name="Segurens B."/>
            <person name="Sexton A."/>
            <person name="Silva E."/>
            <person name="Sirven C."/>
            <person name="Soanes D.M."/>
            <person name="Talbot N.J."/>
            <person name="Templeton M."/>
            <person name="Yandava C."/>
            <person name="Yarden O."/>
            <person name="Zeng Q."/>
            <person name="Rollins J.A."/>
            <person name="Lebrun M.H."/>
            <person name="Dickman M."/>
        </authorList>
    </citation>
    <scope>NUCLEOTIDE SEQUENCE [LARGE SCALE GENOMIC DNA]</scope>
    <source>
        <strain evidence="2">ATCC 18683 / 1980 / Ss-1</strain>
    </source>
</reference>
<organism evidence="1 2">
    <name type="scientific">Sclerotinia sclerotiorum (strain ATCC 18683 / 1980 / Ss-1)</name>
    <name type="common">White mold</name>
    <name type="synonym">Whetzelinia sclerotiorum</name>
    <dbReference type="NCBI Taxonomy" id="665079"/>
    <lineage>
        <taxon>Eukaryota</taxon>
        <taxon>Fungi</taxon>
        <taxon>Dikarya</taxon>
        <taxon>Ascomycota</taxon>
        <taxon>Pezizomycotina</taxon>
        <taxon>Leotiomycetes</taxon>
        <taxon>Helotiales</taxon>
        <taxon>Sclerotiniaceae</taxon>
        <taxon>Sclerotinia</taxon>
    </lineage>
</organism>
<dbReference type="InParanoid" id="A7ELK0"/>
<dbReference type="HOGENOM" id="CLU_2265341_0_0_1"/>
<keyword evidence="2" id="KW-1185">Reference proteome</keyword>
<proteinExistence type="predicted"/>
<sequence>MNTRKPSKLSLLGANDNSDLESLNGNRSSQVQFGSSAVQYKRFKDGYRGYLTLNKSHLRNSPKEELKVVFVVLGLIQVDSRKDAATIVEHAYINTGWMAQQSE</sequence>
<dbReference type="AlphaFoldDB" id="A7ELK0"/>